<dbReference type="SUPFAM" id="SSF103473">
    <property type="entry name" value="MFS general substrate transporter"/>
    <property type="match status" value="1"/>
</dbReference>
<dbReference type="InterPro" id="IPR036259">
    <property type="entry name" value="MFS_trans_sf"/>
</dbReference>
<proteinExistence type="predicted"/>
<evidence type="ECO:0000256" key="1">
    <source>
        <dbReference type="SAM" id="Phobius"/>
    </source>
</evidence>
<feature type="transmembrane region" description="Helical" evidence="1">
    <location>
        <begin position="39"/>
        <end position="60"/>
    </location>
</feature>
<evidence type="ECO:0000313" key="3">
    <source>
        <dbReference type="Proteomes" id="UP000231179"/>
    </source>
</evidence>
<dbReference type="RefSeq" id="WP_100254278.1">
    <property type="nucleotide sequence ID" value="NZ_CP024870.1"/>
</dbReference>
<keyword evidence="3" id="KW-1185">Reference proteome</keyword>
<evidence type="ECO:0000313" key="2">
    <source>
        <dbReference type="EMBL" id="ATX70718.1"/>
    </source>
</evidence>
<sequence length="353" mass="40497">MLLKKLQNLEKYKIEEILPIKELDAEAAAIDKKYASKKLFGIIMLAICLAIGIACILVYFLTTPGGWSKIFLQIGIVFFVIALVAVAILLWVFKKKLNEKRQLPAFQKIKEINSVTLYNQMAKFFPELEEFKVISVPESYSLILNPGYNDVLKNYEINPNQLRGNQLVFQLQNQVFSYTIEYIKERVEIRRNDKGEETSRVYYHTFADVLIQQAALPRNENIYFICAHKVLLTPKPLAKFESESVAFNKKYKVFYSGDGMSVFNIFNPLVLDSFNNLEKGTFQNMLINKTDLQTYSVNEVEERRDHSVNAIYGPVLADTSLLKSLNSNVNRFEHTLTTIIKKLNGFKAITSGN</sequence>
<evidence type="ECO:0008006" key="4">
    <source>
        <dbReference type="Google" id="ProtNLM"/>
    </source>
</evidence>
<keyword evidence="1" id="KW-1133">Transmembrane helix</keyword>
<dbReference type="AlphaFoldDB" id="A0A2K8KGB4"/>
<reference evidence="2 3" key="1">
    <citation type="submission" date="2017-11" db="EMBL/GenBank/DDBJ databases">
        <title>Complete genome sequence of Spiroplasma clarkii CN-5 (DSM 19994).</title>
        <authorList>
            <person name="Tsai Y.-M."/>
            <person name="Chang A."/>
            <person name="Lo W.-S."/>
            <person name="Kuo C.-H."/>
        </authorList>
    </citation>
    <scope>NUCLEOTIDE SEQUENCE [LARGE SCALE GENOMIC DNA]</scope>
    <source>
        <strain evidence="2 3">CN-5</strain>
    </source>
</reference>
<name>A0A2K8KGB4_9MOLU</name>
<organism evidence="2 3">
    <name type="scientific">Spiroplasma clarkii</name>
    <dbReference type="NCBI Taxonomy" id="2139"/>
    <lineage>
        <taxon>Bacteria</taxon>
        <taxon>Bacillati</taxon>
        <taxon>Mycoplasmatota</taxon>
        <taxon>Mollicutes</taxon>
        <taxon>Entomoplasmatales</taxon>
        <taxon>Spiroplasmataceae</taxon>
        <taxon>Spiroplasma</taxon>
    </lineage>
</organism>
<protein>
    <recommendedName>
        <fullName evidence="4">DUF3137 domain-containing protein</fullName>
    </recommendedName>
</protein>
<accession>A0A2K8KGB4</accession>
<dbReference type="Proteomes" id="UP000231179">
    <property type="component" value="Chromosome"/>
</dbReference>
<feature type="transmembrane region" description="Helical" evidence="1">
    <location>
        <begin position="72"/>
        <end position="93"/>
    </location>
</feature>
<keyword evidence="1" id="KW-0812">Transmembrane</keyword>
<gene>
    <name evidence="2" type="ORF">SCLAR_v1c03880</name>
</gene>
<keyword evidence="1" id="KW-0472">Membrane</keyword>
<dbReference type="EMBL" id="CP024870">
    <property type="protein sequence ID" value="ATX70718.1"/>
    <property type="molecule type" value="Genomic_DNA"/>
</dbReference>